<accession>A0A8S3DL89</accession>
<sequence>MDKMVCGIARIWVHPDHRRARIATKLLDCVR</sequence>
<gene>
    <name evidence="2" type="ORF">BYL167_LOCUS49665</name>
    <name evidence="3" type="ORF">BYL167_LOCUS49894</name>
    <name evidence="4" type="ORF">GIL414_LOCUS58065</name>
    <name evidence="5" type="ORF">GIL414_LOCUS58303</name>
</gene>
<dbReference type="InterPro" id="IPR028009">
    <property type="entry name" value="ESCO_Acetyltransf_dom"/>
</dbReference>
<dbReference type="AlphaFoldDB" id="A0A8S3DL89"/>
<organism evidence="5 6">
    <name type="scientific">Rotaria magnacalcarata</name>
    <dbReference type="NCBI Taxonomy" id="392030"/>
    <lineage>
        <taxon>Eukaryota</taxon>
        <taxon>Metazoa</taxon>
        <taxon>Spiralia</taxon>
        <taxon>Gnathifera</taxon>
        <taxon>Rotifera</taxon>
        <taxon>Eurotatoria</taxon>
        <taxon>Bdelloidea</taxon>
        <taxon>Philodinida</taxon>
        <taxon>Philodinidae</taxon>
        <taxon>Rotaria</taxon>
    </lineage>
</organism>
<dbReference type="EMBL" id="CAJOBJ010212500">
    <property type="protein sequence ID" value="CAF5014562.1"/>
    <property type="molecule type" value="Genomic_DNA"/>
</dbReference>
<name>A0A8S3DL89_9BILA</name>
<protein>
    <recommendedName>
        <fullName evidence="1">N-acetyltransferase ESCO acetyl-transferase domain-containing protein</fullName>
    </recommendedName>
</protein>
<dbReference type="Proteomes" id="UP000681967">
    <property type="component" value="Unassembled WGS sequence"/>
</dbReference>
<dbReference type="EMBL" id="CAJOBJ010214823">
    <property type="protein sequence ID" value="CAF5019580.1"/>
    <property type="molecule type" value="Genomic_DNA"/>
</dbReference>
<evidence type="ECO:0000313" key="5">
    <source>
        <dbReference type="EMBL" id="CAF5019580.1"/>
    </source>
</evidence>
<comment type="caution">
    <text evidence="5">The sequence shown here is derived from an EMBL/GenBank/DDBJ whole genome shotgun (WGS) entry which is preliminary data.</text>
</comment>
<dbReference type="EMBL" id="CAJOBH010148390">
    <property type="protein sequence ID" value="CAF4836639.1"/>
    <property type="molecule type" value="Genomic_DNA"/>
</dbReference>
<evidence type="ECO:0000259" key="1">
    <source>
        <dbReference type="Pfam" id="PF13880"/>
    </source>
</evidence>
<proteinExistence type="predicted"/>
<evidence type="ECO:0000313" key="6">
    <source>
        <dbReference type="Proteomes" id="UP000681720"/>
    </source>
</evidence>
<evidence type="ECO:0000313" key="2">
    <source>
        <dbReference type="EMBL" id="CAF4836639.1"/>
    </source>
</evidence>
<evidence type="ECO:0000313" key="3">
    <source>
        <dbReference type="EMBL" id="CAF4843310.1"/>
    </source>
</evidence>
<reference evidence="5" key="1">
    <citation type="submission" date="2021-02" db="EMBL/GenBank/DDBJ databases">
        <authorList>
            <person name="Nowell W R."/>
        </authorList>
    </citation>
    <scope>NUCLEOTIDE SEQUENCE</scope>
</reference>
<evidence type="ECO:0000313" key="4">
    <source>
        <dbReference type="EMBL" id="CAF5014562.1"/>
    </source>
</evidence>
<dbReference type="InterPro" id="IPR016181">
    <property type="entry name" value="Acyl_CoA_acyltransferase"/>
</dbReference>
<dbReference type="Proteomes" id="UP000681720">
    <property type="component" value="Unassembled WGS sequence"/>
</dbReference>
<feature type="domain" description="N-acetyltransferase ESCO acetyl-transferase" evidence="1">
    <location>
        <begin position="3"/>
        <end position="31"/>
    </location>
</feature>
<dbReference type="Pfam" id="PF13880">
    <property type="entry name" value="Acetyltransf_13"/>
    <property type="match status" value="1"/>
</dbReference>
<dbReference type="SUPFAM" id="SSF55729">
    <property type="entry name" value="Acyl-CoA N-acyltransferases (Nat)"/>
    <property type="match status" value="1"/>
</dbReference>
<dbReference type="EMBL" id="CAJOBH010150348">
    <property type="protein sequence ID" value="CAF4843310.1"/>
    <property type="molecule type" value="Genomic_DNA"/>
</dbReference>